<protein>
    <submittedName>
        <fullName evidence="10">CLUMA_CG002647, isoform A</fullName>
    </submittedName>
</protein>
<keyword evidence="5" id="KW-0648">Protein biosynthesis</keyword>
<evidence type="ECO:0000259" key="9">
    <source>
        <dbReference type="PROSITE" id="PS50886"/>
    </source>
</evidence>
<evidence type="ECO:0000256" key="5">
    <source>
        <dbReference type="ARBA" id="ARBA00022917"/>
    </source>
</evidence>
<keyword evidence="7" id="KW-0175">Coiled coil</keyword>
<dbReference type="SUPFAM" id="SSF50249">
    <property type="entry name" value="Nucleic acid-binding proteins"/>
    <property type="match status" value="1"/>
</dbReference>
<dbReference type="GO" id="GO:0000049">
    <property type="term" value="F:tRNA binding"/>
    <property type="evidence" value="ECO:0007669"/>
    <property type="project" value="UniProtKB-UniRule"/>
</dbReference>
<dbReference type="FunFam" id="2.40.50.140:FF:000047">
    <property type="entry name" value="tyrosine--tRNA ligase, cytoplasmic isoform X2"/>
    <property type="match status" value="1"/>
</dbReference>
<evidence type="ECO:0000313" key="10">
    <source>
        <dbReference type="EMBL" id="CRK88980.1"/>
    </source>
</evidence>
<dbReference type="InterPro" id="IPR002547">
    <property type="entry name" value="tRNA-bd_dom"/>
</dbReference>
<gene>
    <name evidence="10" type="ORF">CLUMA_CG002647</name>
</gene>
<organism evidence="10 11">
    <name type="scientific">Clunio marinus</name>
    <dbReference type="NCBI Taxonomy" id="568069"/>
    <lineage>
        <taxon>Eukaryota</taxon>
        <taxon>Metazoa</taxon>
        <taxon>Ecdysozoa</taxon>
        <taxon>Arthropoda</taxon>
        <taxon>Hexapoda</taxon>
        <taxon>Insecta</taxon>
        <taxon>Pterygota</taxon>
        <taxon>Neoptera</taxon>
        <taxon>Endopterygota</taxon>
        <taxon>Diptera</taxon>
        <taxon>Nematocera</taxon>
        <taxon>Chironomoidea</taxon>
        <taxon>Chironomidae</taxon>
        <taxon>Clunio</taxon>
    </lineage>
</organism>
<name>A0A1J1HNL1_9DIPT</name>
<sequence length="304" mass="33760">MLTRQIINKLYFAQKMSGNILERVIANNKIAAQSLEALKREFSSLKDEYITKKIEEIQKENDDLKKQVEAAKQQLIKLEVANGKKQIPVPNRGQSTDNVETKEVEESPSVAQQTPQQQKKEKPKKEKAAATADKTPPVVEVIDISRLDMRVGKIVEVSRHPDADALYLEKIDCGEANPRTVVSGLVRFIPIEEMKDRMVIVLCNLKPAKMRGVTSEAMVMCASTPEKVEIMSPPNGAVPGDLISCEGYPRNPDAIMNPKKKIFETVAPDLKVNDDFIGTYKGANLIVDGKGPIKAQTLKNVNIK</sequence>
<evidence type="ECO:0000256" key="1">
    <source>
        <dbReference type="ARBA" id="ARBA00004496"/>
    </source>
</evidence>
<comment type="subcellular location">
    <subcellularLocation>
        <location evidence="1">Cytoplasm</location>
    </subcellularLocation>
</comment>
<keyword evidence="11" id="KW-1185">Reference proteome</keyword>
<dbReference type="GO" id="GO:0006412">
    <property type="term" value="P:translation"/>
    <property type="evidence" value="ECO:0007669"/>
    <property type="project" value="UniProtKB-KW"/>
</dbReference>
<dbReference type="GO" id="GO:0005737">
    <property type="term" value="C:cytoplasm"/>
    <property type="evidence" value="ECO:0007669"/>
    <property type="project" value="UniProtKB-SubCell"/>
</dbReference>
<evidence type="ECO:0000256" key="7">
    <source>
        <dbReference type="SAM" id="Coils"/>
    </source>
</evidence>
<evidence type="ECO:0000256" key="8">
    <source>
        <dbReference type="SAM" id="MobiDB-lite"/>
    </source>
</evidence>
<dbReference type="EMBL" id="CVRI01000010">
    <property type="protein sequence ID" value="CRK88980.1"/>
    <property type="molecule type" value="Genomic_DNA"/>
</dbReference>
<dbReference type="Pfam" id="PF01588">
    <property type="entry name" value="tRNA_bind"/>
    <property type="match status" value="1"/>
</dbReference>
<dbReference type="AlphaFoldDB" id="A0A1J1HNL1"/>
<feature type="domain" description="TRNA-binding" evidence="9">
    <location>
        <begin position="143"/>
        <end position="244"/>
    </location>
</feature>
<feature type="coiled-coil region" evidence="7">
    <location>
        <begin position="21"/>
        <end position="81"/>
    </location>
</feature>
<dbReference type="PANTHER" id="PTHR11586">
    <property type="entry name" value="TRNA-AMINOACYLATION COFACTOR ARC1 FAMILY MEMBER"/>
    <property type="match status" value="1"/>
</dbReference>
<evidence type="ECO:0000256" key="4">
    <source>
        <dbReference type="ARBA" id="ARBA00022884"/>
    </source>
</evidence>
<dbReference type="Gene3D" id="2.40.50.140">
    <property type="entry name" value="Nucleic acid-binding proteins"/>
    <property type="match status" value="1"/>
</dbReference>
<evidence type="ECO:0000256" key="3">
    <source>
        <dbReference type="ARBA" id="ARBA00022555"/>
    </source>
</evidence>
<dbReference type="PANTHER" id="PTHR11586:SF33">
    <property type="entry name" value="AMINOACYL TRNA SYNTHASE COMPLEX-INTERACTING MULTIFUNCTIONAL PROTEIN 1"/>
    <property type="match status" value="1"/>
</dbReference>
<feature type="compositionally biased region" description="Basic and acidic residues" evidence="8">
    <location>
        <begin position="118"/>
        <end position="128"/>
    </location>
</feature>
<reference evidence="10 11" key="1">
    <citation type="submission" date="2015-04" db="EMBL/GenBank/DDBJ databases">
        <authorList>
            <person name="Syromyatnikov M.Y."/>
            <person name="Popov V.N."/>
        </authorList>
    </citation>
    <scope>NUCLEOTIDE SEQUENCE [LARGE SCALE GENOMIC DNA]</scope>
</reference>
<dbReference type="InterPro" id="IPR051270">
    <property type="entry name" value="Tyrosine-tRNA_ligase_regulator"/>
</dbReference>
<dbReference type="PROSITE" id="PS50886">
    <property type="entry name" value="TRBD"/>
    <property type="match status" value="1"/>
</dbReference>
<keyword evidence="2" id="KW-0963">Cytoplasm</keyword>
<evidence type="ECO:0000256" key="2">
    <source>
        <dbReference type="ARBA" id="ARBA00022490"/>
    </source>
</evidence>
<keyword evidence="3 6" id="KW-0820">tRNA-binding</keyword>
<accession>A0A1J1HNL1</accession>
<dbReference type="STRING" id="568069.A0A1J1HNL1"/>
<feature type="region of interest" description="Disordered" evidence="8">
    <location>
        <begin position="86"/>
        <end position="134"/>
    </location>
</feature>
<dbReference type="OrthoDB" id="197206at2759"/>
<proteinExistence type="predicted"/>
<keyword evidence="4 6" id="KW-0694">RNA-binding</keyword>
<evidence type="ECO:0000256" key="6">
    <source>
        <dbReference type="PROSITE-ProRule" id="PRU00209"/>
    </source>
</evidence>
<evidence type="ECO:0000313" key="11">
    <source>
        <dbReference type="Proteomes" id="UP000183832"/>
    </source>
</evidence>
<dbReference type="Proteomes" id="UP000183832">
    <property type="component" value="Unassembled WGS sequence"/>
</dbReference>
<dbReference type="InterPro" id="IPR012340">
    <property type="entry name" value="NA-bd_OB-fold"/>
</dbReference>
<dbReference type="CDD" id="cd02799">
    <property type="entry name" value="tRNA_bind_EMAP-II_like"/>
    <property type="match status" value="1"/>
</dbReference>